<reference evidence="21" key="1">
    <citation type="journal article" date="2023" name="Plant J.">
        <title>The genome of the king protea, Protea cynaroides.</title>
        <authorList>
            <person name="Chang J."/>
            <person name="Duong T.A."/>
            <person name="Schoeman C."/>
            <person name="Ma X."/>
            <person name="Roodt D."/>
            <person name="Barker N."/>
            <person name="Li Z."/>
            <person name="Van de Peer Y."/>
            <person name="Mizrachi E."/>
        </authorList>
    </citation>
    <scope>NUCLEOTIDE SEQUENCE</scope>
    <source>
        <tissue evidence="21">Young leaves</tissue>
    </source>
</reference>
<dbReference type="OrthoDB" id="676979at2759"/>
<dbReference type="PANTHER" id="PTHR27008">
    <property type="entry name" value="OS04G0122200 PROTEIN"/>
    <property type="match status" value="1"/>
</dbReference>
<dbReference type="InterPro" id="IPR051809">
    <property type="entry name" value="Plant_receptor-like_S/T_kinase"/>
</dbReference>
<evidence type="ECO:0000256" key="5">
    <source>
        <dbReference type="ARBA" id="ARBA00022527"/>
    </source>
</evidence>
<dbReference type="PROSITE" id="PS50011">
    <property type="entry name" value="PROTEIN_KINASE_DOM"/>
    <property type="match status" value="1"/>
</dbReference>
<dbReference type="Gene3D" id="1.10.510.10">
    <property type="entry name" value="Transferase(Phosphotransferase) domain 1"/>
    <property type="match status" value="1"/>
</dbReference>
<dbReference type="GO" id="GO:0004674">
    <property type="term" value="F:protein serine/threonine kinase activity"/>
    <property type="evidence" value="ECO:0007669"/>
    <property type="project" value="UniProtKB-KW"/>
</dbReference>
<dbReference type="GO" id="GO:0005524">
    <property type="term" value="F:ATP binding"/>
    <property type="evidence" value="ECO:0007669"/>
    <property type="project" value="UniProtKB-UniRule"/>
</dbReference>
<evidence type="ECO:0000256" key="10">
    <source>
        <dbReference type="ARBA" id="ARBA00022737"/>
    </source>
</evidence>
<dbReference type="GO" id="GO:0005886">
    <property type="term" value="C:plasma membrane"/>
    <property type="evidence" value="ECO:0007669"/>
    <property type="project" value="UniProtKB-SubCell"/>
</dbReference>
<dbReference type="SMART" id="SM00220">
    <property type="entry name" value="S_TKc"/>
    <property type="match status" value="1"/>
</dbReference>
<keyword evidence="14 18" id="KW-1133">Transmembrane helix</keyword>
<dbReference type="FunFam" id="3.80.10.10:FF:000275">
    <property type="entry name" value="Leucine-rich repeat receptor-like protein kinase"/>
    <property type="match status" value="1"/>
</dbReference>
<dbReference type="Pfam" id="PF07714">
    <property type="entry name" value="PK_Tyr_Ser-Thr"/>
    <property type="match status" value="1"/>
</dbReference>
<comment type="similarity">
    <text evidence="2">Belongs to the protein kinase superfamily. Ser/Thr protein kinase family.</text>
</comment>
<dbReference type="EMBL" id="JAMYWD010000011">
    <property type="protein sequence ID" value="KAJ4955384.1"/>
    <property type="molecule type" value="Genomic_DNA"/>
</dbReference>
<accession>A0A9Q0JWK1</accession>
<dbReference type="AlphaFoldDB" id="A0A9Q0JWK1"/>
<keyword evidence="5" id="KW-0723">Serine/threonine-protein kinase</keyword>
<feature type="domain" description="Protein kinase" evidence="20">
    <location>
        <begin position="713"/>
        <end position="907"/>
    </location>
</feature>
<evidence type="ECO:0000256" key="3">
    <source>
        <dbReference type="ARBA" id="ARBA00012513"/>
    </source>
</evidence>
<feature type="transmembrane region" description="Helical" evidence="18">
    <location>
        <begin position="654"/>
        <end position="678"/>
    </location>
</feature>
<dbReference type="Pfam" id="PF00560">
    <property type="entry name" value="LRR_1"/>
    <property type="match status" value="7"/>
</dbReference>
<keyword evidence="12" id="KW-0418">Kinase</keyword>
<evidence type="ECO:0000256" key="17">
    <source>
        <dbReference type="PROSITE-ProRule" id="PRU10141"/>
    </source>
</evidence>
<evidence type="ECO:0000256" key="11">
    <source>
        <dbReference type="ARBA" id="ARBA00022741"/>
    </source>
</evidence>
<dbReference type="SUPFAM" id="SSF56112">
    <property type="entry name" value="Protein kinase-like (PK-like)"/>
    <property type="match status" value="1"/>
</dbReference>
<evidence type="ECO:0000256" key="1">
    <source>
        <dbReference type="ARBA" id="ARBA00004251"/>
    </source>
</evidence>
<dbReference type="Gene3D" id="3.30.200.20">
    <property type="entry name" value="Phosphorylase Kinase, domain 1"/>
    <property type="match status" value="1"/>
</dbReference>
<keyword evidence="10" id="KW-0677">Repeat</keyword>
<comment type="caution">
    <text evidence="21">The sequence shown here is derived from an EMBL/GenBank/DDBJ whole genome shotgun (WGS) entry which is preliminary data.</text>
</comment>
<evidence type="ECO:0000256" key="13">
    <source>
        <dbReference type="ARBA" id="ARBA00022840"/>
    </source>
</evidence>
<keyword evidence="22" id="KW-1185">Reference proteome</keyword>
<dbReference type="SMART" id="SM00369">
    <property type="entry name" value="LRR_TYP"/>
    <property type="match status" value="7"/>
</dbReference>
<dbReference type="FunFam" id="3.80.10.10:FF:000288">
    <property type="entry name" value="LRR receptor-like serine/threonine-protein kinase EFR"/>
    <property type="match status" value="1"/>
</dbReference>
<dbReference type="Pfam" id="PF08263">
    <property type="entry name" value="LRRNT_2"/>
    <property type="match status" value="1"/>
</dbReference>
<dbReference type="PANTHER" id="PTHR27008:SF596">
    <property type="entry name" value="OS02G0215500 PROTEIN"/>
    <property type="match status" value="1"/>
</dbReference>
<evidence type="ECO:0000256" key="7">
    <source>
        <dbReference type="ARBA" id="ARBA00022679"/>
    </source>
</evidence>
<dbReference type="Gene3D" id="3.80.10.10">
    <property type="entry name" value="Ribonuclease Inhibitor"/>
    <property type="match status" value="3"/>
</dbReference>
<evidence type="ECO:0000256" key="2">
    <source>
        <dbReference type="ARBA" id="ARBA00008684"/>
    </source>
</evidence>
<evidence type="ECO:0000256" key="18">
    <source>
        <dbReference type="SAM" id="Phobius"/>
    </source>
</evidence>
<keyword evidence="15 18" id="KW-0472">Membrane</keyword>
<dbReference type="InterPro" id="IPR003591">
    <property type="entry name" value="Leu-rich_rpt_typical-subtyp"/>
</dbReference>
<gene>
    <name evidence="21" type="ORF">NE237_012167</name>
</gene>
<dbReference type="PROSITE" id="PS00107">
    <property type="entry name" value="PROTEIN_KINASE_ATP"/>
    <property type="match status" value="1"/>
</dbReference>
<keyword evidence="8 18" id="KW-0812">Transmembrane</keyword>
<name>A0A9Q0JWK1_9MAGN</name>
<dbReference type="InterPro" id="IPR008271">
    <property type="entry name" value="Ser/Thr_kinase_AS"/>
</dbReference>
<keyword evidence="6" id="KW-0433">Leucine-rich repeat</keyword>
<dbReference type="Proteomes" id="UP001141806">
    <property type="component" value="Unassembled WGS sequence"/>
</dbReference>
<evidence type="ECO:0000256" key="6">
    <source>
        <dbReference type="ARBA" id="ARBA00022614"/>
    </source>
</evidence>
<keyword evidence="16" id="KW-0325">Glycoprotein</keyword>
<feature type="binding site" evidence="17">
    <location>
        <position position="743"/>
    </location>
    <ligand>
        <name>ATP</name>
        <dbReference type="ChEBI" id="CHEBI:30616"/>
    </ligand>
</feature>
<dbReference type="SUPFAM" id="SSF52058">
    <property type="entry name" value="L domain-like"/>
    <property type="match status" value="2"/>
</dbReference>
<keyword evidence="7" id="KW-0808">Transferase</keyword>
<evidence type="ECO:0000256" key="14">
    <source>
        <dbReference type="ARBA" id="ARBA00022989"/>
    </source>
</evidence>
<dbReference type="InterPro" id="IPR000719">
    <property type="entry name" value="Prot_kinase_dom"/>
</dbReference>
<dbReference type="Pfam" id="PF13855">
    <property type="entry name" value="LRR_8"/>
    <property type="match status" value="1"/>
</dbReference>
<organism evidence="21 22">
    <name type="scientific">Protea cynaroides</name>
    <dbReference type="NCBI Taxonomy" id="273540"/>
    <lineage>
        <taxon>Eukaryota</taxon>
        <taxon>Viridiplantae</taxon>
        <taxon>Streptophyta</taxon>
        <taxon>Embryophyta</taxon>
        <taxon>Tracheophyta</taxon>
        <taxon>Spermatophyta</taxon>
        <taxon>Magnoliopsida</taxon>
        <taxon>Proteales</taxon>
        <taxon>Proteaceae</taxon>
        <taxon>Protea</taxon>
    </lineage>
</organism>
<dbReference type="InterPro" id="IPR001611">
    <property type="entry name" value="Leu-rich_rpt"/>
</dbReference>
<evidence type="ECO:0000313" key="22">
    <source>
        <dbReference type="Proteomes" id="UP001141806"/>
    </source>
</evidence>
<keyword evidence="13 17" id="KW-0067">ATP-binding</keyword>
<dbReference type="FunFam" id="3.80.10.10:FF:000383">
    <property type="entry name" value="Leucine-rich repeat receptor protein kinase EMS1"/>
    <property type="match status" value="1"/>
</dbReference>
<protein>
    <recommendedName>
        <fullName evidence="3">non-specific serine/threonine protein kinase</fullName>
        <ecNumber evidence="3">2.7.11.1</ecNumber>
    </recommendedName>
</protein>
<dbReference type="InterPro" id="IPR032675">
    <property type="entry name" value="LRR_dom_sf"/>
</dbReference>
<evidence type="ECO:0000256" key="12">
    <source>
        <dbReference type="ARBA" id="ARBA00022777"/>
    </source>
</evidence>
<dbReference type="EC" id="2.7.11.1" evidence="3"/>
<comment type="subcellular location">
    <subcellularLocation>
        <location evidence="1">Cell membrane</location>
        <topology evidence="1">Single-pass type I membrane protein</topology>
    </subcellularLocation>
</comment>
<dbReference type="InterPro" id="IPR001245">
    <property type="entry name" value="Ser-Thr/Tyr_kinase_cat_dom"/>
</dbReference>
<evidence type="ECO:0000256" key="15">
    <source>
        <dbReference type="ARBA" id="ARBA00023136"/>
    </source>
</evidence>
<evidence type="ECO:0000256" key="4">
    <source>
        <dbReference type="ARBA" id="ARBA00022475"/>
    </source>
</evidence>
<evidence type="ECO:0000256" key="16">
    <source>
        <dbReference type="ARBA" id="ARBA00023180"/>
    </source>
</evidence>
<dbReference type="InterPro" id="IPR011009">
    <property type="entry name" value="Kinase-like_dom_sf"/>
</dbReference>
<dbReference type="FunFam" id="3.30.200.20:FF:000432">
    <property type="entry name" value="LRR receptor-like serine/threonine-protein kinase EFR"/>
    <property type="match status" value="1"/>
</dbReference>
<dbReference type="PROSITE" id="PS00108">
    <property type="entry name" value="PROTEIN_KINASE_ST"/>
    <property type="match status" value="1"/>
</dbReference>
<evidence type="ECO:0000259" key="20">
    <source>
        <dbReference type="PROSITE" id="PS50011"/>
    </source>
</evidence>
<keyword evidence="9 19" id="KW-0732">Signal</keyword>
<feature type="chain" id="PRO_5040268525" description="non-specific serine/threonine protein kinase" evidence="19">
    <location>
        <begin position="29"/>
        <end position="907"/>
    </location>
</feature>
<feature type="signal peptide" evidence="19">
    <location>
        <begin position="1"/>
        <end position="28"/>
    </location>
</feature>
<dbReference type="InterPro" id="IPR017441">
    <property type="entry name" value="Protein_kinase_ATP_BS"/>
</dbReference>
<keyword evidence="11 17" id="KW-0547">Nucleotide-binding</keyword>
<evidence type="ECO:0000256" key="8">
    <source>
        <dbReference type="ARBA" id="ARBA00022692"/>
    </source>
</evidence>
<keyword evidence="4" id="KW-1003">Cell membrane</keyword>
<proteinExistence type="inferred from homology"/>
<evidence type="ECO:0000256" key="9">
    <source>
        <dbReference type="ARBA" id="ARBA00022729"/>
    </source>
</evidence>
<evidence type="ECO:0000313" key="21">
    <source>
        <dbReference type="EMBL" id="KAJ4955384.1"/>
    </source>
</evidence>
<dbReference type="InterPro" id="IPR013210">
    <property type="entry name" value="LRR_N_plant-typ"/>
</dbReference>
<evidence type="ECO:0000256" key="19">
    <source>
        <dbReference type="SAM" id="SignalP"/>
    </source>
</evidence>
<sequence length="907" mass="100065">MGLITLVLLSSICTNIAILLLWCSSCIAHSTSLSNETDRQALQAFKARITHDPFHVLSSWNDSVPYCDWQGLLCGGRRHPNRVIALYLGSQGLVGSVAPEIGNLSFLREIQLQNNSFHGEIPSQVSFLFRFHELFLDNNSFEGEIPPNISRCTNLIQLRLGYNNILGKIPVELGTLSKLQVLRLENNRLTGQIPPSFGNLSSLYQFLATENGLSRSIPNTLGQMKRLMHLMLGINNLSGTIPPTIYNLSLLSHFEVSANQIQGSLPPNLGFSLPNLVWLSIADNQFDGPIPNSISNLSKLESLFVSENNFSGKFAIHFGGLSKLTYLLMSENHLGTGEADDLSFITTMNNCTSLIVLELGANRFGGVLPNSIANLSTQLTWFSLSNNQIFGNIPIGIGNLVSLQHINLSVNLLEGSIPTSIGTLQNLHQLELFGNRLTGPIHVSFGNLTSLIVLYLEDNHLNGKIPSSIGKWKDMLFLNLSGNSFNGNISKEIFNFSNLIKLDVGRNHFIGSLPWKVGRLINLEILDVSKNMLSGEIPSSLGDCTSLEHLFMKGNLLQGSIPLSLGSLRGLQDLDLSHNNFSGFIPKYLGTFKFLHNLNISFNHLEGEVPVEGVFGNLNQVSIVGNNKLCGGIPELYFPICQTRRTKKDGKPHVFRLIVIICSCGGFLCLILLTYSLIICRRRKEIKESTIFLIGDHYFKISYSQLHKATDGFSVANLIGVGSFGSVYKGVLNYHGETIVAVKVFNINQRGAFKSFAAECEALRNIRHRNLVKILTSCSSVDFEGNEFIALVYEFMSGGNLESWLHPHANGGQGEQRHLNLEQRLNIAIDIATTLDYLHHHCHTQIIHCDLKPSNILLDDDLTAHVGDFGISRILSNVTGRSQNETSSIEIKGSIGYTTPGIVLLFY</sequence>